<keyword evidence="2" id="KW-0732">Signal</keyword>
<dbReference type="Proteomes" id="UP000011082">
    <property type="component" value="Unassembled WGS sequence"/>
</dbReference>
<dbReference type="EMBL" id="JH370142">
    <property type="protein sequence ID" value="ELA41571.1"/>
    <property type="molecule type" value="Genomic_DNA"/>
</dbReference>
<proteinExistence type="predicted"/>
<dbReference type="RefSeq" id="XP_007604881.1">
    <property type="nucleotide sequence ID" value="XM_007604819.1"/>
</dbReference>
<protein>
    <submittedName>
        <fullName evidence="3">Uncharacterized protein</fullName>
    </submittedName>
</protein>
<keyword evidence="4" id="KW-1185">Reference proteome</keyword>
<evidence type="ECO:0000256" key="2">
    <source>
        <dbReference type="SAM" id="SignalP"/>
    </source>
</evidence>
<accession>L2GL41</accession>
<feature type="signal peptide" evidence="2">
    <location>
        <begin position="1"/>
        <end position="21"/>
    </location>
</feature>
<name>L2GL41_VITCO</name>
<organism evidence="3 4">
    <name type="scientific">Vittaforma corneae (strain ATCC 50505)</name>
    <name type="common">Microsporidian parasite</name>
    <name type="synonym">Nosema corneum</name>
    <dbReference type="NCBI Taxonomy" id="993615"/>
    <lineage>
        <taxon>Eukaryota</taxon>
        <taxon>Fungi</taxon>
        <taxon>Fungi incertae sedis</taxon>
        <taxon>Microsporidia</taxon>
        <taxon>Nosematidae</taxon>
        <taxon>Vittaforma</taxon>
    </lineage>
</organism>
<feature type="compositionally biased region" description="Polar residues" evidence="1">
    <location>
        <begin position="495"/>
        <end position="506"/>
    </location>
</feature>
<evidence type="ECO:0000313" key="3">
    <source>
        <dbReference type="EMBL" id="ELA41571.1"/>
    </source>
</evidence>
<gene>
    <name evidence="3" type="ORF">VICG_01435</name>
</gene>
<feature type="region of interest" description="Disordered" evidence="1">
    <location>
        <begin position="487"/>
        <end position="512"/>
    </location>
</feature>
<dbReference type="AlphaFoldDB" id="L2GL41"/>
<evidence type="ECO:0000256" key="1">
    <source>
        <dbReference type="SAM" id="MobiDB-lite"/>
    </source>
</evidence>
<sequence>MITSSFIRIFHIFLMLNTVDSSFLDLSKRKQFELGVPIDILRSDICQFVNWAQSRKNSLSDSSREALGKLKVLYLSEIEKCINKGSATNNIKSVVCSQPLSNPGVGLSNSCIGTSAFDIAEITDSFQQKTRSNGTNKILILTSSEAEALTPNPNEKVLSSSLSPLQQPRLLAPCHINNAMCNNMVGNNATSTNVVGLAPYNHKKAVPVSVVYQTLTKTLLKVKHPATLTQTLTRSIIIPIQKPPVVQTILKPIFRYFIRSIPITKNIPYAEPVFITKNITVPSISTVFLPVSPDGTTIASNIRRKVLQRIPLYNTNSIAYSQACGIDIQCNIPKAVSVTKPFFYTPSSTVSNITTHITTMTQIILQPDESKKRPVAKDLYAIINDSARNSSIRSEMEKMMSNLSEMQRSTSASNPVPSYINTSTNSIKNTSVVTKRVTIYRNNNTKDKTVTISFNQALSSIVSTSSSTLHTVYSTVISKQNSNCQLCEDEDSENKQAPSTHSSPVNNLPLAIDDPLLTKDNAGELNRIERPNTVTITNKIIVTVTKNMGNAEVDRIPQKAFRIASNEPASTVSIQKKTNEPMSRPTLIESSTVKSTSLTTVDKDPADSSTANNISLIKTLNELEMSLKESNELNKQLAEKVIEALRIDREMHSIVASKQAASFTSLTTILSSKHNSSSTLTSPGSKQSNLKKNNANPLAEILNLLSGNDKQSYLVEPSSADASPLNSATTAANSIRYPQTVARSIMKEYPDYKNELLNELMAFITKDTRSEDDIIRILNLIRLVKQYNKMEISMNQSGNTPELAANVIKEPNKREKDFHQTDNSSIPAVKLVGETNVNEKIPDQATLQEQPDNSSVLAVNAAGKKSKSEIGLGQADNSTVPAIKTVTILVNNEESVETKNNQSISQNISKASDIINSISKNTVNSSNDNVSSTGIHKDSQNMNDVVTSKYNSSASINSISTKTLTISHTLIVTTTIQKREQAKTSTIIQPVVSIKPEIHRETKTLVRTVTVFRNSQVSAKNSSKAKVNGSLSPGQQSIKTIDGRSYVLPQVEAGNVAGGTKTMHPNTTNDKTITHQDLAENIDIHNHSKKDSLEPEIKNARVAENNQKYKIIEIRETEGPNNSFTSSIFANKEFKDENTNTPGKMSRKKIKSAELTLENLVDDNPKIISIDLPVEQISEVLKQIPG</sequence>
<dbReference type="GeneID" id="19882146"/>
<reference evidence="4" key="1">
    <citation type="submission" date="2011-05" db="EMBL/GenBank/DDBJ databases">
        <title>The genome sequence of Vittaforma corneae strain ATCC 50505.</title>
        <authorList>
            <consortium name="The Broad Institute Genome Sequencing Platform"/>
            <person name="Cuomo C."/>
            <person name="Didier E."/>
            <person name="Bowers L."/>
            <person name="Young S.K."/>
            <person name="Zeng Q."/>
            <person name="Gargeya S."/>
            <person name="Fitzgerald M."/>
            <person name="Haas B."/>
            <person name="Abouelleil A."/>
            <person name="Alvarado L."/>
            <person name="Arachchi H.M."/>
            <person name="Berlin A."/>
            <person name="Chapman S.B."/>
            <person name="Gearin G."/>
            <person name="Goldberg J."/>
            <person name="Griggs A."/>
            <person name="Gujja S."/>
            <person name="Hansen M."/>
            <person name="Heiman D."/>
            <person name="Howarth C."/>
            <person name="Larimer J."/>
            <person name="Lui A."/>
            <person name="MacDonald P.J.P."/>
            <person name="McCowen C."/>
            <person name="Montmayeur A."/>
            <person name="Murphy C."/>
            <person name="Neiman D."/>
            <person name="Pearson M."/>
            <person name="Priest M."/>
            <person name="Roberts A."/>
            <person name="Saif S."/>
            <person name="Shea T."/>
            <person name="Sisk P."/>
            <person name="Stolte C."/>
            <person name="Sykes S."/>
            <person name="Wortman J."/>
            <person name="Nusbaum C."/>
            <person name="Birren B."/>
        </authorList>
    </citation>
    <scope>NUCLEOTIDE SEQUENCE [LARGE SCALE GENOMIC DNA]</scope>
    <source>
        <strain evidence="4">ATCC 50505</strain>
    </source>
</reference>
<dbReference type="InParanoid" id="L2GL41"/>
<dbReference type="VEuPathDB" id="MicrosporidiaDB:VICG_01435"/>
<evidence type="ECO:0000313" key="4">
    <source>
        <dbReference type="Proteomes" id="UP000011082"/>
    </source>
</evidence>
<dbReference type="HOGENOM" id="CLU_272395_0_0_1"/>
<feature type="chain" id="PRO_5003960087" evidence="2">
    <location>
        <begin position="22"/>
        <end position="1186"/>
    </location>
</feature>